<reference evidence="4 5" key="1">
    <citation type="submission" date="2023-03" db="EMBL/GenBank/DDBJ databases">
        <title>Bacillus Genome Sequencing.</title>
        <authorList>
            <person name="Dunlap C."/>
        </authorList>
    </citation>
    <scope>NUCLEOTIDE SEQUENCE [LARGE SCALE GENOMIC DNA]</scope>
    <source>
        <strain evidence="4 5">B-23453</strain>
    </source>
</reference>
<dbReference type="Proteomes" id="UP001341444">
    <property type="component" value="Unassembled WGS sequence"/>
</dbReference>
<dbReference type="PANTHER" id="PTHR37293">
    <property type="entry name" value="PHAGE REPLICATION PROTEIN-RELATED"/>
    <property type="match status" value="1"/>
</dbReference>
<accession>A0ABU6MBG1</accession>
<dbReference type="PANTHER" id="PTHR37293:SF5">
    <property type="entry name" value="DNA REPLICATION PROTEIN"/>
    <property type="match status" value="1"/>
</dbReference>
<dbReference type="InterPro" id="IPR034829">
    <property type="entry name" value="DnaD-like_sf"/>
</dbReference>
<feature type="region of interest" description="Disordered" evidence="2">
    <location>
        <begin position="95"/>
        <end position="130"/>
    </location>
</feature>
<feature type="compositionally biased region" description="Polar residues" evidence="2">
    <location>
        <begin position="96"/>
        <end position="130"/>
    </location>
</feature>
<dbReference type="NCBIfam" id="TIGR01446">
    <property type="entry name" value="DnaD_dom"/>
    <property type="match status" value="1"/>
</dbReference>
<evidence type="ECO:0000256" key="1">
    <source>
        <dbReference type="ARBA" id="ARBA00093462"/>
    </source>
</evidence>
<evidence type="ECO:0000259" key="3">
    <source>
        <dbReference type="Pfam" id="PF07261"/>
    </source>
</evidence>
<evidence type="ECO:0000313" key="5">
    <source>
        <dbReference type="Proteomes" id="UP001341444"/>
    </source>
</evidence>
<evidence type="ECO:0000256" key="2">
    <source>
        <dbReference type="SAM" id="MobiDB-lite"/>
    </source>
</evidence>
<dbReference type="InterPro" id="IPR006343">
    <property type="entry name" value="DnaB/C_C"/>
</dbReference>
<protein>
    <submittedName>
        <fullName evidence="4">DnaD domain protein</fullName>
    </submittedName>
</protein>
<comment type="caution">
    <text evidence="4">The sequence shown here is derived from an EMBL/GenBank/DDBJ whole genome shotgun (WGS) entry which is preliminary data.</text>
</comment>
<keyword evidence="5" id="KW-1185">Reference proteome</keyword>
<dbReference type="Gene3D" id="1.10.10.630">
    <property type="entry name" value="DnaD domain-like"/>
    <property type="match status" value="1"/>
</dbReference>
<dbReference type="EMBL" id="JARMAB010000004">
    <property type="protein sequence ID" value="MED1201976.1"/>
    <property type="molecule type" value="Genomic_DNA"/>
</dbReference>
<organism evidence="4 5">
    <name type="scientific">Heyndrickxia acidicola</name>
    <dbReference type="NCBI Taxonomy" id="209389"/>
    <lineage>
        <taxon>Bacteria</taxon>
        <taxon>Bacillati</taxon>
        <taxon>Bacillota</taxon>
        <taxon>Bacilli</taxon>
        <taxon>Bacillales</taxon>
        <taxon>Bacillaceae</taxon>
        <taxon>Heyndrickxia</taxon>
    </lineage>
</organism>
<feature type="domain" description="DnaB/C C-terminal" evidence="3">
    <location>
        <begin position="162"/>
        <end position="226"/>
    </location>
</feature>
<dbReference type="Pfam" id="PF07261">
    <property type="entry name" value="DnaB_2"/>
    <property type="match status" value="1"/>
</dbReference>
<name>A0ABU6MBG1_9BACI</name>
<gene>
    <name evidence="4" type="ORF">P4T90_02595</name>
</gene>
<comment type="similarity">
    <text evidence="1">Belongs to the DnaB/DnaD family.</text>
</comment>
<dbReference type="SUPFAM" id="SSF158499">
    <property type="entry name" value="DnaD domain-like"/>
    <property type="match status" value="1"/>
</dbReference>
<dbReference type="InterPro" id="IPR053162">
    <property type="entry name" value="DnaD"/>
</dbReference>
<dbReference type="RefSeq" id="WP_066264531.1">
    <property type="nucleotide sequence ID" value="NZ_JARMAB010000004.1"/>
</dbReference>
<evidence type="ECO:0000313" key="4">
    <source>
        <dbReference type="EMBL" id="MED1201976.1"/>
    </source>
</evidence>
<sequence length="292" mass="33404">MNYIKELNAFYDWLETNSLPPSAINLWHALMNINNKAGWIPEFAVAKSVIEIKTGLKKDAYYNARNVLKQKGRIDFKERGTRAATFRIISFDSSEKPTSNQISENNLSEKPTRTPTSTPISAQTSSTTSTRNINKLNKTKRNETNTTAADRVNYFDSYMLCFKGQPSPIQIQEINYFIDQEGIEEEAVCIAFKKAAEAGAKYSYARSILNNWVSKGIKTVQDVEEENKAYEQSKKSFSNRRGVVRQEKLPDWYQEPQQAQVVPLPGINPNETYEEKRARLEKMQKQFQKSGS</sequence>
<proteinExistence type="inferred from homology"/>